<dbReference type="InterPro" id="IPR050473">
    <property type="entry name" value="A2M/Complement_sys"/>
</dbReference>
<dbReference type="PROSITE" id="PS00477">
    <property type="entry name" value="ALPHA_2_MACROGLOBULIN"/>
    <property type="match status" value="1"/>
</dbReference>
<gene>
    <name evidence="11" type="primary">LOC116354754</name>
</gene>
<dbReference type="Gene3D" id="2.20.130.20">
    <property type="match status" value="1"/>
</dbReference>
<dbReference type="GO" id="GO:0007399">
    <property type="term" value="P:nervous system development"/>
    <property type="evidence" value="ECO:0007669"/>
    <property type="project" value="UniProtKB-ARBA"/>
</dbReference>
<keyword evidence="7" id="KW-1015">Disulfide bond</keyword>
<evidence type="ECO:0000256" key="6">
    <source>
        <dbReference type="ARBA" id="ARBA00022900"/>
    </source>
</evidence>
<evidence type="ECO:0000256" key="2">
    <source>
        <dbReference type="ARBA" id="ARBA00010952"/>
    </source>
</evidence>
<dbReference type="FunFam" id="2.60.40.1930:FF:000001">
    <property type="entry name" value="CD109 isoform 3"/>
    <property type="match status" value="1"/>
</dbReference>
<evidence type="ECO:0000256" key="1">
    <source>
        <dbReference type="ARBA" id="ARBA00004613"/>
    </source>
</evidence>
<evidence type="ECO:0000256" key="7">
    <source>
        <dbReference type="ARBA" id="ARBA00023157"/>
    </source>
</evidence>
<dbReference type="InterPro" id="IPR014756">
    <property type="entry name" value="Ig_E-set"/>
</dbReference>
<evidence type="ECO:0000256" key="5">
    <source>
        <dbReference type="ARBA" id="ARBA00022729"/>
    </source>
</evidence>
<dbReference type="InterPro" id="IPR001599">
    <property type="entry name" value="Macroglobln_a2"/>
</dbReference>
<feature type="domain" description="Alpha-2-macroglobulin" evidence="10">
    <location>
        <begin position="692"/>
        <end position="781"/>
    </location>
</feature>
<accession>A0A8C7KB01</accession>
<dbReference type="Gene3D" id="6.20.50.160">
    <property type="match status" value="1"/>
</dbReference>
<dbReference type="Gene3D" id="2.60.40.1940">
    <property type="match status" value="1"/>
</dbReference>
<evidence type="ECO:0000313" key="12">
    <source>
        <dbReference type="Proteomes" id="UP000694557"/>
    </source>
</evidence>
<dbReference type="InterPro" id="IPR008930">
    <property type="entry name" value="Terpenoid_cyclase/PrenylTrfase"/>
</dbReference>
<dbReference type="PANTHER" id="PTHR11412:SF160">
    <property type="entry name" value="ALPHA-2-MACROGLOBULIN-LIKE PROTEIN 1"/>
    <property type="match status" value="1"/>
</dbReference>
<dbReference type="InterPro" id="IPR041813">
    <property type="entry name" value="A2M_TED"/>
</dbReference>
<dbReference type="Pfam" id="PF01835">
    <property type="entry name" value="MG2"/>
    <property type="match status" value="1"/>
</dbReference>
<dbReference type="InterPro" id="IPR041555">
    <property type="entry name" value="MG3"/>
</dbReference>
<evidence type="ECO:0000313" key="11">
    <source>
        <dbReference type="Ensembl" id="ENSOKIP00005098529.1"/>
    </source>
</evidence>
<dbReference type="InterPro" id="IPR002890">
    <property type="entry name" value="MG2"/>
</dbReference>
<evidence type="ECO:0000256" key="4">
    <source>
        <dbReference type="ARBA" id="ARBA00022690"/>
    </source>
</evidence>
<dbReference type="GeneTree" id="ENSGT00940000154904"/>
<keyword evidence="8" id="KW-0325">Glycoprotein</keyword>
<dbReference type="InterPro" id="IPR011625">
    <property type="entry name" value="A2M_N_BRD"/>
</dbReference>
<dbReference type="Gene3D" id="2.60.40.10">
    <property type="entry name" value="Immunoglobulins"/>
    <property type="match status" value="2"/>
</dbReference>
<dbReference type="CDD" id="cd02897">
    <property type="entry name" value="A2M_2"/>
    <property type="match status" value="1"/>
</dbReference>
<dbReference type="SUPFAM" id="SSF48239">
    <property type="entry name" value="Terpenoid cyclases/Protein prenyltransferases"/>
    <property type="match status" value="1"/>
</dbReference>
<dbReference type="InterPro" id="IPR019742">
    <property type="entry name" value="MacrogloblnA2_CS"/>
</dbReference>
<reference evidence="11" key="2">
    <citation type="submission" date="2025-09" db="UniProtKB">
        <authorList>
            <consortium name="Ensembl"/>
        </authorList>
    </citation>
    <scope>IDENTIFICATION</scope>
</reference>
<dbReference type="SMART" id="SM01419">
    <property type="entry name" value="Thiol-ester_cl"/>
    <property type="match status" value="1"/>
</dbReference>
<reference evidence="11" key="1">
    <citation type="submission" date="2025-08" db="UniProtKB">
        <authorList>
            <consortium name="Ensembl"/>
        </authorList>
    </citation>
    <scope>IDENTIFICATION</scope>
</reference>
<evidence type="ECO:0008006" key="13">
    <source>
        <dbReference type="Google" id="ProtNLM"/>
    </source>
</evidence>
<dbReference type="InterPro" id="IPR013783">
    <property type="entry name" value="Ig-like_fold"/>
</dbReference>
<dbReference type="FunFam" id="1.50.10.20:FF:000001">
    <property type="entry name" value="CD109 isoform 1"/>
    <property type="match status" value="1"/>
</dbReference>
<dbReference type="InterPro" id="IPR040839">
    <property type="entry name" value="MG4"/>
</dbReference>
<dbReference type="SMART" id="SM01359">
    <property type="entry name" value="A2M_N_2"/>
    <property type="match status" value="1"/>
</dbReference>
<dbReference type="SUPFAM" id="SSF81296">
    <property type="entry name" value="E set domains"/>
    <property type="match status" value="1"/>
</dbReference>
<keyword evidence="6" id="KW-0722">Serine protease inhibitor</keyword>
<dbReference type="GO" id="GO:0005615">
    <property type="term" value="C:extracellular space"/>
    <property type="evidence" value="ECO:0007669"/>
    <property type="project" value="InterPro"/>
</dbReference>
<dbReference type="Pfam" id="PF07678">
    <property type="entry name" value="TED_complement"/>
    <property type="match status" value="1"/>
</dbReference>
<name>A0A8C7KB01_ONCKI</name>
<dbReference type="Ensembl" id="ENSOKIT00005105586.1">
    <property type="protein sequence ID" value="ENSOKIP00005098529.1"/>
    <property type="gene ID" value="ENSOKIG00005043260.1"/>
</dbReference>
<dbReference type="PANTHER" id="PTHR11412">
    <property type="entry name" value="MACROGLOBULIN / COMPLEMENT"/>
    <property type="match status" value="1"/>
</dbReference>
<keyword evidence="3" id="KW-0964">Secreted</keyword>
<dbReference type="Pfam" id="PF17791">
    <property type="entry name" value="MG3"/>
    <property type="match status" value="1"/>
</dbReference>
<dbReference type="Proteomes" id="UP000694557">
    <property type="component" value="Unassembled WGS sequence"/>
</dbReference>
<proteinExistence type="inferred from homology"/>
<dbReference type="InterPro" id="IPR011626">
    <property type="entry name" value="Alpha-macroglobulin_TED"/>
</dbReference>
<evidence type="ECO:0000256" key="3">
    <source>
        <dbReference type="ARBA" id="ARBA00022525"/>
    </source>
</evidence>
<dbReference type="Pfam" id="PF00207">
    <property type="entry name" value="A2M"/>
    <property type="match status" value="1"/>
</dbReference>
<feature type="domain" description="Alpha-2-macroglobulin bait region" evidence="9">
    <location>
        <begin position="444"/>
        <end position="588"/>
    </location>
</feature>
<sequence length="1316" mass="145526">IGLSGAHSQRHMVTLSPTLKNQIYLVTVSSEVVGGTTEKLCAQVHQATEPLLLNVSLEMEGGSGTVLLEEDVTQDFYRCISFQVPPVKADSVATVLVSIKGRKDEMSKKTKILIKPKRFLTIFQTDKPVYKPGQTVKFRIVSLDASFLSFNQMDPNSNRIAQWLNQSTVSGILDLSHPMSAEATQGSYIITAWNEKGEQTSQTFDIKEYVLPKYEVKVYLPQTITILDKQATLRVCGKYTYGKPVVGSVTAKVCRIAIQYYWLFDSSNICEVYLIKTDKTGCATQMIDLTRFRLRESFGDFEVETELEEYGTGVILKGSGKASFTNVIVTVRFEDVPQAYKPGIAYEGKIKVTGPDSSPVPYEPVYLFLQNGGKSENWTLTTDSKGIASFSLDTSLWSSDSVSLSARYQKVEEDYPYEQGVRRPEYSSDYHFTRKFYSKSKSFVKIMQGEGKFSCEKDGIVLAHYIIQGVELKKGQTTLDFFYLVRLKGSNGHPIVHLSVNQGQLMLSLQRMPELTPFAQVVVYTVLPDGEAVADSQDFPIHLCLKNKVSLKFSSLQELPGEKTSLSLQAHPGSLCSLRAIDQSVLLLQPEQELSLDSVFSQLPVQKLSGYSYMVEDPYPCLRYPPRFEEAMIIHSFRFGPRDDKNDVYSIFKDLFLFTARPMNMMPNEERAPTSGASDRPKETVRTYFPETWIWDLVPVGHTGKVNVEKTVPDTITKWAAGAFCTSPVGFGLAPNTGLTAFQPFFVSLTLPYSVIRGEMFTLKATVFNYLSKCIMVKVTLAESNQFIARPCEGCQYTLCLCAEESRTFKWILTPTALGEVSVKVSAEALKTEKLCGNEEATVPEKGRIDTVVQTLLVEVSVCPGPVEKDISLKLPKVFVEGSAKASLSVLGDLMGRAMKNLDSLLQMPYGCGEQNMVLFAPNIYILNYLQSTRQLTKEIQTRATGFLDSGYQRELNYKHDDGSYSAFGKSDESGNTWLTSFVLKSFGGAKPYIFVDPAHMAQAKAWLASHQQTDGCIASVGKLFHNGMKGGVGDQVSLTAYITAALLELDGNTSDPMVEKSLMCLKAAVSDKLENTYTIALLSYTFTLAQNQDMRAKLITHLDKIAATSGGNRHWERPEASGTKTDSLEVEMTSYVLLALLSGPTMPGFGLDYSTGIVRWLAQQQNPYGGFASTQDTVVALQALAKYGAATFSPEGASTVSVSSAGGLKMKFTVNQNNRLLYQEVQLREVPGDYNIKAQGKSCVFVQIAMHYNIPPPPDFSAFNISTQTLGKCDGTKKSLIVSVDVRYSGIPFTLEIAAENNDNHQCVDACLKSH</sequence>
<dbReference type="GO" id="GO:0004867">
    <property type="term" value="F:serine-type endopeptidase inhibitor activity"/>
    <property type="evidence" value="ECO:0007669"/>
    <property type="project" value="UniProtKB-KW"/>
</dbReference>
<evidence type="ECO:0000259" key="9">
    <source>
        <dbReference type="SMART" id="SM01359"/>
    </source>
</evidence>
<comment type="subcellular location">
    <subcellularLocation>
        <location evidence="1">Secreted</location>
    </subcellularLocation>
</comment>
<keyword evidence="5" id="KW-0732">Signal</keyword>
<organism evidence="11 12">
    <name type="scientific">Oncorhynchus kisutch</name>
    <name type="common">Coho salmon</name>
    <name type="synonym">Salmo kisutch</name>
    <dbReference type="NCBI Taxonomy" id="8019"/>
    <lineage>
        <taxon>Eukaryota</taxon>
        <taxon>Metazoa</taxon>
        <taxon>Chordata</taxon>
        <taxon>Craniata</taxon>
        <taxon>Vertebrata</taxon>
        <taxon>Euteleostomi</taxon>
        <taxon>Actinopterygii</taxon>
        <taxon>Neopterygii</taxon>
        <taxon>Teleostei</taxon>
        <taxon>Protacanthopterygii</taxon>
        <taxon>Salmoniformes</taxon>
        <taxon>Salmonidae</taxon>
        <taxon>Salmoninae</taxon>
        <taxon>Oncorhynchus</taxon>
    </lineage>
</organism>
<keyword evidence="4" id="KW-0646">Protease inhibitor</keyword>
<dbReference type="Gene3D" id="1.50.10.20">
    <property type="match status" value="1"/>
</dbReference>
<dbReference type="InterPro" id="IPR047565">
    <property type="entry name" value="Alpha-macroglob_thiol-ester_cl"/>
</dbReference>
<comment type="similarity">
    <text evidence="2">Belongs to the protease inhibitor I39 (alpha-2-macroglobulin) family.</text>
</comment>
<keyword evidence="12" id="KW-1185">Reference proteome</keyword>
<dbReference type="Gene3D" id="2.60.40.1930">
    <property type="match status" value="2"/>
</dbReference>
<dbReference type="Pfam" id="PF17789">
    <property type="entry name" value="MG4"/>
    <property type="match status" value="1"/>
</dbReference>
<dbReference type="Gene3D" id="2.60.120.1540">
    <property type="match status" value="1"/>
</dbReference>
<dbReference type="SMART" id="SM01360">
    <property type="entry name" value="A2M"/>
    <property type="match status" value="1"/>
</dbReference>
<evidence type="ECO:0000256" key="8">
    <source>
        <dbReference type="ARBA" id="ARBA00023180"/>
    </source>
</evidence>
<dbReference type="Pfam" id="PF07703">
    <property type="entry name" value="A2M_BRD"/>
    <property type="match status" value="1"/>
</dbReference>
<evidence type="ECO:0000259" key="10">
    <source>
        <dbReference type="SMART" id="SM01360"/>
    </source>
</evidence>
<protein>
    <recommendedName>
        <fullName evidence="13">A2ML1 protein</fullName>
    </recommendedName>
</protein>